<dbReference type="RefSeq" id="WP_099149938.1">
    <property type="nucleotide sequence ID" value="NZ_PDUD01000017.1"/>
</dbReference>
<gene>
    <name evidence="1" type="ORF">CRP01_10320</name>
</gene>
<dbReference type="EMBL" id="PDUD01000017">
    <property type="protein sequence ID" value="PHN06682.1"/>
    <property type="molecule type" value="Genomic_DNA"/>
</dbReference>
<organism evidence="1 2">
    <name type="scientific">Flavilitoribacter nigricans (strain ATCC 23147 / DSM 23189 / NBRC 102662 / NCIMB 1420 / SS-2)</name>
    <name type="common">Lewinella nigricans</name>
    <dbReference type="NCBI Taxonomy" id="1122177"/>
    <lineage>
        <taxon>Bacteria</taxon>
        <taxon>Pseudomonadati</taxon>
        <taxon>Bacteroidota</taxon>
        <taxon>Saprospiria</taxon>
        <taxon>Saprospirales</taxon>
        <taxon>Lewinellaceae</taxon>
        <taxon>Flavilitoribacter</taxon>
    </lineage>
</organism>
<comment type="caution">
    <text evidence="1">The sequence shown here is derived from an EMBL/GenBank/DDBJ whole genome shotgun (WGS) entry which is preliminary data.</text>
</comment>
<evidence type="ECO:0000313" key="1">
    <source>
        <dbReference type="EMBL" id="PHN06682.1"/>
    </source>
</evidence>
<keyword evidence="2" id="KW-1185">Reference proteome</keyword>
<sequence length="297" mass="32906">MTTQPSAVVFPDGSIPTRNLDEFFAEHRSAGQCFTIDPARRTTLVGSQGTRLTIAPNSFLDPSGWPVRGQVNLILREVFSRPDMVLSGLTNTSEDRILESAGQLSLEAQCEGEGLSLAIPIAIDLPLQAGLDNPLASQLFSGGVSQTSSFGSGLRFDWKSAKAKNIQLKTLGEKKYLHFPINQLNWWNCTSFFHRRRSRIMMSLRWSANETPVEDVAAFLVFKDFNAVVRMYPSRHGFSSWNIPKDVVARVILLGFNGKQFLMGKSAWAPTSSQPILVEMESTTKAAIQSVMPEYCL</sequence>
<accession>A0A2D0NDW2</accession>
<proteinExistence type="predicted"/>
<protein>
    <submittedName>
        <fullName evidence="1">Uncharacterized protein</fullName>
    </submittedName>
</protein>
<dbReference type="AlphaFoldDB" id="A0A2D0NDW2"/>
<evidence type="ECO:0000313" key="2">
    <source>
        <dbReference type="Proteomes" id="UP000223913"/>
    </source>
</evidence>
<reference evidence="1 2" key="1">
    <citation type="submission" date="2017-10" db="EMBL/GenBank/DDBJ databases">
        <title>The draft genome sequence of Lewinella nigricans NBRC 102662.</title>
        <authorList>
            <person name="Wang K."/>
        </authorList>
    </citation>
    <scope>NUCLEOTIDE SEQUENCE [LARGE SCALE GENOMIC DNA]</scope>
    <source>
        <strain evidence="1 2">NBRC 102662</strain>
    </source>
</reference>
<dbReference type="OrthoDB" id="1488726at2"/>
<name>A0A2D0NDW2_FLAN2</name>
<dbReference type="Proteomes" id="UP000223913">
    <property type="component" value="Unassembled WGS sequence"/>
</dbReference>